<evidence type="ECO:0000313" key="14">
    <source>
        <dbReference type="Proteomes" id="UP000639051"/>
    </source>
</evidence>
<dbReference type="RefSeq" id="WP_189692226.1">
    <property type="nucleotide sequence ID" value="NZ_BNCM01000001.1"/>
</dbReference>
<evidence type="ECO:0000256" key="10">
    <source>
        <dbReference type="HAMAP-Rule" id="MF_00033"/>
    </source>
</evidence>
<dbReference type="InterPro" id="IPR007235">
    <property type="entry name" value="Glyco_trans_28_C"/>
</dbReference>
<dbReference type="InterPro" id="IPR006009">
    <property type="entry name" value="GlcNAc_MurG"/>
</dbReference>
<keyword evidence="4 10" id="KW-0808">Transferase</keyword>
<reference evidence="13 14" key="1">
    <citation type="submission" date="2021-01" db="EMBL/GenBank/DDBJ databases">
        <title>Genome public.</title>
        <authorList>
            <person name="Liu C."/>
            <person name="Sun Q."/>
        </authorList>
    </citation>
    <scope>NUCLEOTIDE SEQUENCE [LARGE SCALE GENOMIC DNA]</scope>
    <source>
        <strain evidence="13 14">JC656</strain>
    </source>
</reference>
<evidence type="ECO:0000256" key="7">
    <source>
        <dbReference type="ARBA" id="ARBA00023136"/>
    </source>
</evidence>
<accession>A0ABS1K1F4</accession>
<comment type="pathway">
    <text evidence="10">Cell wall biogenesis; peptidoglycan biosynthesis.</text>
</comment>
<gene>
    <name evidence="10 13" type="primary">murG</name>
    <name evidence="13" type="ORF">JJE72_08285</name>
</gene>
<dbReference type="GO" id="GO:0016757">
    <property type="term" value="F:glycosyltransferase activity"/>
    <property type="evidence" value="ECO:0007669"/>
    <property type="project" value="UniProtKB-KW"/>
</dbReference>
<evidence type="ECO:0000256" key="1">
    <source>
        <dbReference type="ARBA" id="ARBA00022475"/>
    </source>
</evidence>
<comment type="catalytic activity">
    <reaction evidence="10">
        <text>di-trans,octa-cis-undecaprenyl diphospho-N-acetyl-alpha-D-muramoyl-L-alanyl-D-glutamyl-meso-2,6-diaminopimeloyl-D-alanyl-D-alanine + UDP-N-acetyl-alpha-D-glucosamine = di-trans,octa-cis-undecaprenyl diphospho-[N-acetyl-alpha-D-glucosaminyl-(1-&gt;4)]-N-acetyl-alpha-D-muramoyl-L-alanyl-D-glutamyl-meso-2,6-diaminopimeloyl-D-alanyl-D-alanine + UDP + H(+)</text>
        <dbReference type="Rhea" id="RHEA:31227"/>
        <dbReference type="ChEBI" id="CHEBI:15378"/>
        <dbReference type="ChEBI" id="CHEBI:57705"/>
        <dbReference type="ChEBI" id="CHEBI:58223"/>
        <dbReference type="ChEBI" id="CHEBI:61387"/>
        <dbReference type="ChEBI" id="CHEBI:61388"/>
        <dbReference type="EC" id="2.4.1.227"/>
    </reaction>
</comment>
<evidence type="ECO:0000256" key="6">
    <source>
        <dbReference type="ARBA" id="ARBA00022984"/>
    </source>
</evidence>
<feature type="binding site" evidence="10">
    <location>
        <position position="176"/>
    </location>
    <ligand>
        <name>UDP-N-acetyl-alpha-D-glucosamine</name>
        <dbReference type="ChEBI" id="CHEBI:57705"/>
    </ligand>
</feature>
<dbReference type="PANTHER" id="PTHR21015">
    <property type="entry name" value="UDP-N-ACETYLGLUCOSAMINE--N-ACETYLMURAMYL-(PENTAPEPTIDE) PYROPHOSPHORYL-UNDECAPRENOL N-ACETYLGLUCOSAMINE TRANSFERASE 1"/>
    <property type="match status" value="1"/>
</dbReference>
<dbReference type="Pfam" id="PF04101">
    <property type="entry name" value="Glyco_tran_28_C"/>
    <property type="match status" value="1"/>
</dbReference>
<dbReference type="Proteomes" id="UP000639051">
    <property type="component" value="Unassembled WGS sequence"/>
</dbReference>
<comment type="caution">
    <text evidence="13">The sequence shown here is derived from an EMBL/GenBank/DDBJ whole genome shotgun (WGS) entry which is preliminary data.</text>
</comment>
<keyword evidence="8 10" id="KW-0131">Cell cycle</keyword>
<dbReference type="HAMAP" id="MF_00033">
    <property type="entry name" value="MurG"/>
    <property type="match status" value="1"/>
</dbReference>
<dbReference type="Gene3D" id="3.40.50.2000">
    <property type="entry name" value="Glycogen Phosphorylase B"/>
    <property type="match status" value="2"/>
</dbReference>
<dbReference type="CDD" id="cd03785">
    <property type="entry name" value="GT28_MurG"/>
    <property type="match status" value="1"/>
</dbReference>
<keyword evidence="9 10" id="KW-0961">Cell wall biogenesis/degradation</keyword>
<dbReference type="EMBL" id="JAERRC010000020">
    <property type="protein sequence ID" value="MBL0705501.1"/>
    <property type="molecule type" value="Genomic_DNA"/>
</dbReference>
<dbReference type="SUPFAM" id="SSF53756">
    <property type="entry name" value="UDP-Glycosyltransferase/glycogen phosphorylase"/>
    <property type="match status" value="1"/>
</dbReference>
<keyword evidence="2 10" id="KW-0132">Cell division</keyword>
<feature type="binding site" evidence="10">
    <location>
        <position position="307"/>
    </location>
    <ligand>
        <name>UDP-N-acetyl-alpha-D-glucosamine</name>
        <dbReference type="ChEBI" id="CHEBI:57705"/>
    </ligand>
</feature>
<feature type="domain" description="Glycosyl transferase family 28 C-terminal" evidence="12">
    <location>
        <begin position="203"/>
        <end position="365"/>
    </location>
</feature>
<organism evidence="13 14">
    <name type="scientific">Sinomonas cellulolyticus</name>
    <dbReference type="NCBI Taxonomy" id="2801916"/>
    <lineage>
        <taxon>Bacteria</taxon>
        <taxon>Bacillati</taxon>
        <taxon>Actinomycetota</taxon>
        <taxon>Actinomycetes</taxon>
        <taxon>Micrococcales</taxon>
        <taxon>Micrococcaceae</taxon>
        <taxon>Sinomonas</taxon>
    </lineage>
</organism>
<comment type="caution">
    <text evidence="10">Lacks conserved residue(s) required for the propagation of feature annotation.</text>
</comment>
<keyword evidence="14" id="KW-1185">Reference proteome</keyword>
<comment type="subcellular location">
    <subcellularLocation>
        <location evidence="10">Cell membrane</location>
        <topology evidence="10">Peripheral membrane protein</topology>
        <orientation evidence="10">Cytoplasmic side</orientation>
    </subcellularLocation>
</comment>
<evidence type="ECO:0000256" key="9">
    <source>
        <dbReference type="ARBA" id="ARBA00023316"/>
    </source>
</evidence>
<dbReference type="InterPro" id="IPR004276">
    <property type="entry name" value="GlycoTrans_28_N"/>
</dbReference>
<keyword evidence="1 10" id="KW-1003">Cell membrane</keyword>
<comment type="function">
    <text evidence="10">Cell wall formation. Catalyzes the transfer of a GlcNAc subunit on undecaprenyl-pyrophosphoryl-MurNAc-pentapeptide (lipid intermediate I) to form undecaprenyl-pyrophosphoryl-MurNAc-(pentapeptide)GlcNAc (lipid intermediate II).</text>
</comment>
<name>A0ABS1K1F4_9MICC</name>
<proteinExistence type="inferred from homology"/>
<dbReference type="Pfam" id="PF03033">
    <property type="entry name" value="Glyco_transf_28"/>
    <property type="match status" value="1"/>
</dbReference>
<keyword evidence="3 10" id="KW-0328">Glycosyltransferase</keyword>
<evidence type="ECO:0000256" key="5">
    <source>
        <dbReference type="ARBA" id="ARBA00022960"/>
    </source>
</evidence>
<keyword evidence="5 10" id="KW-0133">Cell shape</keyword>
<evidence type="ECO:0000259" key="11">
    <source>
        <dbReference type="Pfam" id="PF03033"/>
    </source>
</evidence>
<sequence>MPHEDPARTALPTSRPSVVLAGGGTAGHISPLLAIARAVVKAAPAARILAVGTATGMETRIVPAAGFELAVIDRVPLPRKPSLDLVKLPRRFAAAVRASEGILARAEADVLVGVGGYVCTPMYIAARRRGVPIVIHEANTRAGLANRVGALFTERVGKAFAATRLRHSKLVGMPMRPEIAGLDRAAARTSARASLGLDPDRTTLVVTGGSLGAASLNRTIAASLGVLASAGVQTLHITGRDKAVAGPDGTPLAAPGYHQTEFVDGMETAYAAADLIVCRAGAGTVCEVAAVGLPAVFVPLPIGNGEQALNARGLVEAGGALMVRDADFTPGWLEDTVLPLLADGTRLAGMAHAAAAQGIRDADAQMAAMVLAAAGDGIQEGTRA</sequence>
<evidence type="ECO:0000256" key="3">
    <source>
        <dbReference type="ARBA" id="ARBA00022676"/>
    </source>
</evidence>
<feature type="binding site" evidence="10">
    <location>
        <begin position="25"/>
        <end position="27"/>
    </location>
    <ligand>
        <name>UDP-N-acetyl-alpha-D-glucosamine</name>
        <dbReference type="ChEBI" id="CHEBI:57705"/>
    </ligand>
</feature>
<feature type="domain" description="Glycosyltransferase family 28 N-terminal" evidence="11">
    <location>
        <begin position="18"/>
        <end position="156"/>
    </location>
</feature>
<dbReference type="PANTHER" id="PTHR21015:SF22">
    <property type="entry name" value="GLYCOSYLTRANSFERASE"/>
    <property type="match status" value="1"/>
</dbReference>
<protein>
    <recommendedName>
        <fullName evidence="10">UDP-N-acetylglucosamine--N-acetylmuramyl-(pentapeptide) pyrophosphoryl-undecaprenol N-acetylglucosamine transferase</fullName>
        <ecNumber evidence="10">2.4.1.227</ecNumber>
    </recommendedName>
    <alternativeName>
        <fullName evidence="10">Undecaprenyl-PP-MurNAc-pentapeptide-UDPGlcNAc GlcNAc transferase</fullName>
    </alternativeName>
</protein>
<evidence type="ECO:0000256" key="4">
    <source>
        <dbReference type="ARBA" id="ARBA00022679"/>
    </source>
</evidence>
<evidence type="ECO:0000313" key="13">
    <source>
        <dbReference type="EMBL" id="MBL0705501.1"/>
    </source>
</evidence>
<dbReference type="NCBIfam" id="TIGR01133">
    <property type="entry name" value="murG"/>
    <property type="match status" value="1"/>
</dbReference>
<evidence type="ECO:0000256" key="2">
    <source>
        <dbReference type="ARBA" id="ARBA00022618"/>
    </source>
</evidence>
<keyword evidence="7 10" id="KW-0472">Membrane</keyword>
<comment type="similarity">
    <text evidence="10">Belongs to the glycosyltransferase 28 family. MurG subfamily.</text>
</comment>
<evidence type="ECO:0000256" key="8">
    <source>
        <dbReference type="ARBA" id="ARBA00023306"/>
    </source>
</evidence>
<keyword evidence="6 10" id="KW-0573">Peptidoglycan synthesis</keyword>
<feature type="binding site" evidence="10">
    <location>
        <position position="210"/>
    </location>
    <ligand>
        <name>UDP-N-acetyl-alpha-D-glucosamine</name>
        <dbReference type="ChEBI" id="CHEBI:57705"/>
    </ligand>
</feature>
<dbReference type="EC" id="2.4.1.227" evidence="10"/>
<evidence type="ECO:0000259" key="12">
    <source>
        <dbReference type="Pfam" id="PF04101"/>
    </source>
</evidence>
<feature type="binding site" evidence="10">
    <location>
        <position position="139"/>
    </location>
    <ligand>
        <name>UDP-N-acetyl-alpha-D-glucosamine</name>
        <dbReference type="ChEBI" id="CHEBI:57705"/>
    </ligand>
</feature>